<gene>
    <name evidence="7" type="ORF">S06H3_08631</name>
</gene>
<feature type="domain" description="FAD dependent oxidoreductase" evidence="6">
    <location>
        <begin position="3"/>
        <end position="114"/>
    </location>
</feature>
<dbReference type="EMBL" id="BARV01003669">
    <property type="protein sequence ID" value="GAI10148.1"/>
    <property type="molecule type" value="Genomic_DNA"/>
</dbReference>
<dbReference type="InterPro" id="IPR036188">
    <property type="entry name" value="FAD/NAD-bd_sf"/>
</dbReference>
<evidence type="ECO:0000256" key="5">
    <source>
        <dbReference type="ARBA" id="ARBA00037941"/>
    </source>
</evidence>
<keyword evidence="2" id="KW-0285">Flavoprotein</keyword>
<name>X1KTX5_9ZZZZ</name>
<keyword evidence="3" id="KW-0274">FAD</keyword>
<evidence type="ECO:0000256" key="4">
    <source>
        <dbReference type="ARBA" id="ARBA00023002"/>
    </source>
</evidence>
<comment type="caution">
    <text evidence="7">The sequence shown here is derived from an EMBL/GenBank/DDBJ whole genome shotgun (WGS) entry which is preliminary data.</text>
</comment>
<comment type="similarity">
    <text evidence="5">Belongs to the L2HGDH family.</text>
</comment>
<keyword evidence="4" id="KW-0560">Oxidoreductase</keyword>
<dbReference type="Pfam" id="PF01266">
    <property type="entry name" value="DAO"/>
    <property type="match status" value="2"/>
</dbReference>
<evidence type="ECO:0000256" key="2">
    <source>
        <dbReference type="ARBA" id="ARBA00022630"/>
    </source>
</evidence>
<sequence length="190" mass="21490">MLYRFCAEHNIPHKKTGKLLVATDLLEEEYLEDVYKTTVENQVPGVETIDGNKVTQYEPNVKAVSALYVPTSGIIESTGLVDKLYRLAESYGVIFLVGNEVFKIEPEGKGFKVKEENYYLDMVRSFFPGLKLEDISLHQAGIRARLKDYYDFIIERDPKYTNLINLVGIDSPGLTASLAIARYVSELLGR</sequence>
<dbReference type="Gene3D" id="3.30.9.10">
    <property type="entry name" value="D-Amino Acid Oxidase, subunit A, domain 2"/>
    <property type="match status" value="2"/>
</dbReference>
<comment type="cofactor">
    <cofactor evidence="1">
        <name>FAD</name>
        <dbReference type="ChEBI" id="CHEBI:57692"/>
    </cofactor>
</comment>
<evidence type="ECO:0000256" key="3">
    <source>
        <dbReference type="ARBA" id="ARBA00022827"/>
    </source>
</evidence>
<protein>
    <recommendedName>
        <fullName evidence="6">FAD dependent oxidoreductase domain-containing protein</fullName>
    </recommendedName>
</protein>
<dbReference type="PANTHER" id="PTHR43104:SF2">
    <property type="entry name" value="L-2-HYDROXYGLUTARATE DEHYDROGENASE, MITOCHONDRIAL"/>
    <property type="match status" value="1"/>
</dbReference>
<evidence type="ECO:0000259" key="6">
    <source>
        <dbReference type="Pfam" id="PF01266"/>
    </source>
</evidence>
<evidence type="ECO:0000256" key="1">
    <source>
        <dbReference type="ARBA" id="ARBA00001974"/>
    </source>
</evidence>
<feature type="domain" description="FAD dependent oxidoreductase" evidence="6">
    <location>
        <begin position="115"/>
        <end position="187"/>
    </location>
</feature>
<dbReference type="SUPFAM" id="SSF51905">
    <property type="entry name" value="FAD/NAD(P)-binding domain"/>
    <property type="match status" value="1"/>
</dbReference>
<reference evidence="7" key="1">
    <citation type="journal article" date="2014" name="Front. Microbiol.">
        <title>High frequency of phylogenetically diverse reductive dehalogenase-homologous genes in deep subseafloor sedimentary metagenomes.</title>
        <authorList>
            <person name="Kawai M."/>
            <person name="Futagami T."/>
            <person name="Toyoda A."/>
            <person name="Takaki Y."/>
            <person name="Nishi S."/>
            <person name="Hori S."/>
            <person name="Arai W."/>
            <person name="Tsubouchi T."/>
            <person name="Morono Y."/>
            <person name="Uchiyama I."/>
            <person name="Ito T."/>
            <person name="Fujiyama A."/>
            <person name="Inagaki F."/>
            <person name="Takami H."/>
        </authorList>
    </citation>
    <scope>NUCLEOTIDE SEQUENCE</scope>
    <source>
        <strain evidence="7">Expedition CK06-06</strain>
    </source>
</reference>
<dbReference type="Gene3D" id="3.50.50.60">
    <property type="entry name" value="FAD/NAD(P)-binding domain"/>
    <property type="match status" value="2"/>
</dbReference>
<dbReference type="GO" id="GO:0047545">
    <property type="term" value="F:(S)-2-hydroxyglutarate dehydrogenase activity"/>
    <property type="evidence" value="ECO:0007669"/>
    <property type="project" value="TreeGrafter"/>
</dbReference>
<evidence type="ECO:0000313" key="7">
    <source>
        <dbReference type="EMBL" id="GAI10148.1"/>
    </source>
</evidence>
<dbReference type="InterPro" id="IPR006076">
    <property type="entry name" value="FAD-dep_OxRdtase"/>
</dbReference>
<accession>X1KTX5</accession>
<proteinExistence type="inferred from homology"/>
<organism evidence="7">
    <name type="scientific">marine sediment metagenome</name>
    <dbReference type="NCBI Taxonomy" id="412755"/>
    <lineage>
        <taxon>unclassified sequences</taxon>
        <taxon>metagenomes</taxon>
        <taxon>ecological metagenomes</taxon>
    </lineage>
</organism>
<dbReference type="AlphaFoldDB" id="X1KTX5"/>
<dbReference type="PANTHER" id="PTHR43104">
    <property type="entry name" value="L-2-HYDROXYGLUTARATE DEHYDROGENASE, MITOCHONDRIAL"/>
    <property type="match status" value="1"/>
</dbReference>